<protein>
    <submittedName>
        <fullName evidence="1">Uncharacterized protein</fullName>
    </submittedName>
</protein>
<organism evidence="1 2">
    <name type="scientific">Handroanthus impetiginosus</name>
    <dbReference type="NCBI Taxonomy" id="429701"/>
    <lineage>
        <taxon>Eukaryota</taxon>
        <taxon>Viridiplantae</taxon>
        <taxon>Streptophyta</taxon>
        <taxon>Embryophyta</taxon>
        <taxon>Tracheophyta</taxon>
        <taxon>Spermatophyta</taxon>
        <taxon>Magnoliopsida</taxon>
        <taxon>eudicotyledons</taxon>
        <taxon>Gunneridae</taxon>
        <taxon>Pentapetalae</taxon>
        <taxon>asterids</taxon>
        <taxon>lamiids</taxon>
        <taxon>Lamiales</taxon>
        <taxon>Bignoniaceae</taxon>
        <taxon>Crescentiina</taxon>
        <taxon>Tabebuia alliance</taxon>
        <taxon>Handroanthus</taxon>
    </lineage>
</organism>
<comment type="caution">
    <text evidence="1">The sequence shown here is derived from an EMBL/GenBank/DDBJ whole genome shotgun (WGS) entry which is preliminary data.</text>
</comment>
<evidence type="ECO:0000313" key="2">
    <source>
        <dbReference type="Proteomes" id="UP000231279"/>
    </source>
</evidence>
<dbReference type="AlphaFoldDB" id="A0A2G9GUN2"/>
<dbReference type="Proteomes" id="UP000231279">
    <property type="component" value="Unassembled WGS sequence"/>
</dbReference>
<name>A0A2G9GUN2_9LAMI</name>
<dbReference type="OrthoDB" id="910906at2759"/>
<dbReference type="STRING" id="429701.A0A2G9GUN2"/>
<dbReference type="PANTHER" id="PTHR48451:SF1">
    <property type="entry name" value="DUF4218 DOMAIN-CONTAINING PROTEIN"/>
    <property type="match status" value="1"/>
</dbReference>
<sequence length="102" mass="11799">MAIRLKGFVMNVVKFHTKAYELNRKTQTSRVLVNAKTLSYSSSKDKNLIKDSLTHIVELDYYENHKIVLFRCDLMDIDKAKVLVNAKTLSYSSSKDKNLIKE</sequence>
<proteinExistence type="predicted"/>
<dbReference type="PANTHER" id="PTHR48451">
    <property type="entry name" value="DUF4218 DOMAIN-CONTAINING PROTEIN"/>
    <property type="match status" value="1"/>
</dbReference>
<evidence type="ECO:0000313" key="1">
    <source>
        <dbReference type="EMBL" id="PIN08987.1"/>
    </source>
</evidence>
<dbReference type="EMBL" id="NKXS01003647">
    <property type="protein sequence ID" value="PIN08987.1"/>
    <property type="molecule type" value="Genomic_DNA"/>
</dbReference>
<reference evidence="2" key="1">
    <citation type="journal article" date="2018" name="Gigascience">
        <title>Genome assembly of the Pink Ipe (Handroanthus impetiginosus, Bignoniaceae), a highly valued, ecologically keystone Neotropical timber forest tree.</title>
        <authorList>
            <person name="Silva-Junior O.B."/>
            <person name="Grattapaglia D."/>
            <person name="Novaes E."/>
            <person name="Collevatti R.G."/>
        </authorList>
    </citation>
    <scope>NUCLEOTIDE SEQUENCE [LARGE SCALE GENOMIC DNA]</scope>
    <source>
        <strain evidence="2">cv. UFG-1</strain>
    </source>
</reference>
<keyword evidence="2" id="KW-1185">Reference proteome</keyword>
<accession>A0A2G9GUN2</accession>
<gene>
    <name evidence="1" type="ORF">CDL12_18433</name>
</gene>